<accession>A0ABP6AM88</accession>
<keyword evidence="3" id="KW-1185">Reference proteome</keyword>
<gene>
    <name evidence="2" type="ORF">GCM10010201_14450</name>
</gene>
<proteinExistence type="predicted"/>
<dbReference type="RefSeq" id="WP_425565519.1">
    <property type="nucleotide sequence ID" value="NZ_BAAARY010000005.1"/>
</dbReference>
<protein>
    <submittedName>
        <fullName evidence="2">Uncharacterized protein</fullName>
    </submittedName>
</protein>
<organism evidence="2 3">
    <name type="scientific">Pilimelia columellifera subsp. columellifera</name>
    <dbReference type="NCBI Taxonomy" id="706583"/>
    <lineage>
        <taxon>Bacteria</taxon>
        <taxon>Bacillati</taxon>
        <taxon>Actinomycetota</taxon>
        <taxon>Actinomycetes</taxon>
        <taxon>Micromonosporales</taxon>
        <taxon>Micromonosporaceae</taxon>
        <taxon>Pilimelia</taxon>
    </lineage>
</organism>
<evidence type="ECO:0000313" key="2">
    <source>
        <dbReference type="EMBL" id="GAA2518572.1"/>
    </source>
</evidence>
<evidence type="ECO:0000313" key="3">
    <source>
        <dbReference type="Proteomes" id="UP001499978"/>
    </source>
</evidence>
<comment type="caution">
    <text evidence="2">The sequence shown here is derived from an EMBL/GenBank/DDBJ whole genome shotgun (WGS) entry which is preliminary data.</text>
</comment>
<dbReference type="EMBL" id="BAAARY010000005">
    <property type="protein sequence ID" value="GAA2518572.1"/>
    <property type="molecule type" value="Genomic_DNA"/>
</dbReference>
<dbReference type="Proteomes" id="UP001499978">
    <property type="component" value="Unassembled WGS sequence"/>
</dbReference>
<reference evidence="3" key="1">
    <citation type="journal article" date="2019" name="Int. J. Syst. Evol. Microbiol.">
        <title>The Global Catalogue of Microorganisms (GCM) 10K type strain sequencing project: providing services to taxonomists for standard genome sequencing and annotation.</title>
        <authorList>
            <consortium name="The Broad Institute Genomics Platform"/>
            <consortium name="The Broad Institute Genome Sequencing Center for Infectious Disease"/>
            <person name="Wu L."/>
            <person name="Ma J."/>
        </authorList>
    </citation>
    <scope>NUCLEOTIDE SEQUENCE [LARGE SCALE GENOMIC DNA]</scope>
    <source>
        <strain evidence="3">JCM 3367</strain>
    </source>
</reference>
<evidence type="ECO:0000256" key="1">
    <source>
        <dbReference type="SAM" id="MobiDB-lite"/>
    </source>
</evidence>
<name>A0ABP6AM88_9ACTN</name>
<feature type="region of interest" description="Disordered" evidence="1">
    <location>
        <begin position="1"/>
        <end position="21"/>
    </location>
</feature>
<sequence length="91" mass="9343">MTDPTTRAGGTRESRIVAPPGGVMTDEVGVITGDLVLRTAIDAAGAVTLTVAYDGGDEWHRVTGVAATLRDPNDLDAVHAVAVGLLHRPQG</sequence>